<dbReference type="EMBL" id="MU117967">
    <property type="protein sequence ID" value="KAF9652710.1"/>
    <property type="molecule type" value="Genomic_DNA"/>
</dbReference>
<reference evidence="1" key="2">
    <citation type="journal article" date="2020" name="Nat. Commun.">
        <title>Large-scale genome sequencing of mycorrhizal fungi provides insights into the early evolution of symbiotic traits.</title>
        <authorList>
            <person name="Miyauchi S."/>
            <person name="Kiss E."/>
            <person name="Kuo A."/>
            <person name="Drula E."/>
            <person name="Kohler A."/>
            <person name="Sanchez-Garcia M."/>
            <person name="Morin E."/>
            <person name="Andreopoulos B."/>
            <person name="Barry K.W."/>
            <person name="Bonito G."/>
            <person name="Buee M."/>
            <person name="Carver A."/>
            <person name="Chen C."/>
            <person name="Cichocki N."/>
            <person name="Clum A."/>
            <person name="Culley D."/>
            <person name="Crous P.W."/>
            <person name="Fauchery L."/>
            <person name="Girlanda M."/>
            <person name="Hayes R.D."/>
            <person name="Keri Z."/>
            <person name="LaButti K."/>
            <person name="Lipzen A."/>
            <person name="Lombard V."/>
            <person name="Magnuson J."/>
            <person name="Maillard F."/>
            <person name="Murat C."/>
            <person name="Nolan M."/>
            <person name="Ohm R.A."/>
            <person name="Pangilinan J."/>
            <person name="Pereira M.F."/>
            <person name="Perotto S."/>
            <person name="Peter M."/>
            <person name="Pfister S."/>
            <person name="Riley R."/>
            <person name="Sitrit Y."/>
            <person name="Stielow J.B."/>
            <person name="Szollosi G."/>
            <person name="Zifcakova L."/>
            <person name="Stursova M."/>
            <person name="Spatafora J.W."/>
            <person name="Tedersoo L."/>
            <person name="Vaario L.M."/>
            <person name="Yamada A."/>
            <person name="Yan M."/>
            <person name="Wang P."/>
            <person name="Xu J."/>
            <person name="Bruns T."/>
            <person name="Baldrian P."/>
            <person name="Vilgalys R."/>
            <person name="Dunand C."/>
            <person name="Henrissat B."/>
            <person name="Grigoriev I.V."/>
            <person name="Hibbett D."/>
            <person name="Nagy L.G."/>
            <person name="Martin F.M."/>
        </authorList>
    </citation>
    <scope>NUCLEOTIDE SEQUENCE</scope>
    <source>
        <strain evidence="1">P2</strain>
    </source>
</reference>
<accession>A0ACB6ZTH1</accession>
<dbReference type="Proteomes" id="UP000886501">
    <property type="component" value="Unassembled WGS sequence"/>
</dbReference>
<evidence type="ECO:0000313" key="1">
    <source>
        <dbReference type="EMBL" id="KAF9652710.1"/>
    </source>
</evidence>
<evidence type="ECO:0000313" key="2">
    <source>
        <dbReference type="Proteomes" id="UP000886501"/>
    </source>
</evidence>
<gene>
    <name evidence="1" type="ORF">BDM02DRAFT_3108805</name>
</gene>
<keyword evidence="2" id="KW-1185">Reference proteome</keyword>
<name>A0ACB6ZTH1_THEGA</name>
<protein>
    <submittedName>
        <fullName evidence="1">Uncharacterized protein</fullName>
    </submittedName>
</protein>
<reference evidence="1" key="1">
    <citation type="submission" date="2019-10" db="EMBL/GenBank/DDBJ databases">
        <authorList>
            <consortium name="DOE Joint Genome Institute"/>
            <person name="Kuo A."/>
            <person name="Miyauchi S."/>
            <person name="Kiss E."/>
            <person name="Drula E."/>
            <person name="Kohler A."/>
            <person name="Sanchez-Garcia M."/>
            <person name="Andreopoulos B."/>
            <person name="Barry K.W."/>
            <person name="Bonito G."/>
            <person name="Buee M."/>
            <person name="Carver A."/>
            <person name="Chen C."/>
            <person name="Cichocki N."/>
            <person name="Clum A."/>
            <person name="Culley D."/>
            <person name="Crous P.W."/>
            <person name="Fauchery L."/>
            <person name="Girlanda M."/>
            <person name="Hayes R."/>
            <person name="Keri Z."/>
            <person name="Labutti K."/>
            <person name="Lipzen A."/>
            <person name="Lombard V."/>
            <person name="Magnuson J."/>
            <person name="Maillard F."/>
            <person name="Morin E."/>
            <person name="Murat C."/>
            <person name="Nolan M."/>
            <person name="Ohm R."/>
            <person name="Pangilinan J."/>
            <person name="Pereira M."/>
            <person name="Perotto S."/>
            <person name="Peter M."/>
            <person name="Riley R."/>
            <person name="Sitrit Y."/>
            <person name="Stielow B."/>
            <person name="Szollosi G."/>
            <person name="Zifcakova L."/>
            <person name="Stursova M."/>
            <person name="Spatafora J.W."/>
            <person name="Tedersoo L."/>
            <person name="Vaario L.-M."/>
            <person name="Yamada A."/>
            <person name="Yan M."/>
            <person name="Wang P."/>
            <person name="Xu J."/>
            <person name="Bruns T."/>
            <person name="Baldrian P."/>
            <person name="Vilgalys R."/>
            <person name="Henrissat B."/>
            <person name="Grigoriev I.V."/>
            <person name="Hibbett D."/>
            <person name="Nagy L.G."/>
            <person name="Martin F.M."/>
        </authorList>
    </citation>
    <scope>NUCLEOTIDE SEQUENCE</scope>
    <source>
        <strain evidence="1">P2</strain>
    </source>
</reference>
<sequence>MIFLNDFKAYNDLLHNRGDIYSDRPRMVMTGELCGAEYMVRPFSTKSTLSFYGIPYMVAR</sequence>
<comment type="caution">
    <text evidence="1">The sequence shown here is derived from an EMBL/GenBank/DDBJ whole genome shotgun (WGS) entry which is preliminary data.</text>
</comment>
<proteinExistence type="predicted"/>
<organism evidence="1 2">
    <name type="scientific">Thelephora ganbajun</name>
    <name type="common">Ganba fungus</name>
    <dbReference type="NCBI Taxonomy" id="370292"/>
    <lineage>
        <taxon>Eukaryota</taxon>
        <taxon>Fungi</taxon>
        <taxon>Dikarya</taxon>
        <taxon>Basidiomycota</taxon>
        <taxon>Agaricomycotina</taxon>
        <taxon>Agaricomycetes</taxon>
        <taxon>Thelephorales</taxon>
        <taxon>Thelephoraceae</taxon>
        <taxon>Thelephora</taxon>
    </lineage>
</organism>